<keyword evidence="2" id="KW-1185">Reference proteome</keyword>
<evidence type="ECO:0000313" key="2">
    <source>
        <dbReference type="Proteomes" id="UP001642260"/>
    </source>
</evidence>
<comment type="caution">
    <text evidence="1">The sequence shown here is derived from an EMBL/GenBank/DDBJ whole genome shotgun (WGS) entry which is preliminary data.</text>
</comment>
<gene>
    <name evidence="1" type="ORF">ERUC_LOCUS11555</name>
</gene>
<accession>A0ABC8JI72</accession>
<dbReference type="AlphaFoldDB" id="A0ABC8JI72"/>
<proteinExistence type="predicted"/>
<protein>
    <submittedName>
        <fullName evidence="1">Uncharacterized protein</fullName>
    </submittedName>
</protein>
<organism evidence="1 2">
    <name type="scientific">Eruca vesicaria subsp. sativa</name>
    <name type="common">Garden rocket</name>
    <name type="synonym">Eruca sativa</name>
    <dbReference type="NCBI Taxonomy" id="29727"/>
    <lineage>
        <taxon>Eukaryota</taxon>
        <taxon>Viridiplantae</taxon>
        <taxon>Streptophyta</taxon>
        <taxon>Embryophyta</taxon>
        <taxon>Tracheophyta</taxon>
        <taxon>Spermatophyta</taxon>
        <taxon>Magnoliopsida</taxon>
        <taxon>eudicotyledons</taxon>
        <taxon>Gunneridae</taxon>
        <taxon>Pentapetalae</taxon>
        <taxon>rosids</taxon>
        <taxon>malvids</taxon>
        <taxon>Brassicales</taxon>
        <taxon>Brassicaceae</taxon>
        <taxon>Brassiceae</taxon>
        <taxon>Eruca</taxon>
    </lineage>
</organism>
<dbReference type="Proteomes" id="UP001642260">
    <property type="component" value="Unassembled WGS sequence"/>
</dbReference>
<dbReference type="EMBL" id="CAKOAT010110377">
    <property type="protein sequence ID" value="CAH8329198.1"/>
    <property type="molecule type" value="Genomic_DNA"/>
</dbReference>
<sequence length="66" mass="7624">MAANQDYGSSLANAFTNGMNDRSKPYRALLKMYREYHEAVVARHNAEVEVYRILGKLELLEDLFND</sequence>
<reference evidence="1 2" key="1">
    <citation type="submission" date="2022-03" db="EMBL/GenBank/DDBJ databases">
        <authorList>
            <person name="Macdonald S."/>
            <person name="Ahmed S."/>
            <person name="Newling K."/>
        </authorList>
    </citation>
    <scope>NUCLEOTIDE SEQUENCE [LARGE SCALE GENOMIC DNA]</scope>
</reference>
<name>A0ABC8JI72_ERUVS</name>
<evidence type="ECO:0000313" key="1">
    <source>
        <dbReference type="EMBL" id="CAH8329198.1"/>
    </source>
</evidence>